<dbReference type="GO" id="GO:0005886">
    <property type="term" value="C:plasma membrane"/>
    <property type="evidence" value="ECO:0007669"/>
    <property type="project" value="TreeGrafter"/>
</dbReference>
<keyword evidence="1" id="KW-0472">Membrane</keyword>
<dbReference type="PANTHER" id="PTHR34989:SF1">
    <property type="entry name" value="PROTEIN HDED"/>
    <property type="match status" value="1"/>
</dbReference>
<feature type="transmembrane region" description="Helical" evidence="1">
    <location>
        <begin position="43"/>
        <end position="62"/>
    </location>
</feature>
<evidence type="ECO:0000313" key="2">
    <source>
        <dbReference type="EMBL" id="ANI18188.1"/>
    </source>
</evidence>
<evidence type="ECO:0000256" key="1">
    <source>
        <dbReference type="SAM" id="Phobius"/>
    </source>
</evidence>
<keyword evidence="1" id="KW-0812">Transmembrane</keyword>
<feature type="transmembrane region" description="Helical" evidence="1">
    <location>
        <begin position="74"/>
        <end position="91"/>
    </location>
</feature>
<organism evidence="2 4">
    <name type="scientific">Pseudomonas citronellolis</name>
    <dbReference type="NCBI Taxonomy" id="53408"/>
    <lineage>
        <taxon>Bacteria</taxon>
        <taxon>Pseudomonadati</taxon>
        <taxon>Pseudomonadota</taxon>
        <taxon>Gammaproteobacteria</taxon>
        <taxon>Pseudomonadales</taxon>
        <taxon>Pseudomonadaceae</taxon>
        <taxon>Pseudomonas</taxon>
    </lineage>
</organism>
<dbReference type="AlphaFoldDB" id="A0A1A9KKZ9"/>
<dbReference type="PANTHER" id="PTHR34989">
    <property type="entry name" value="PROTEIN HDED"/>
    <property type="match status" value="1"/>
</dbReference>
<evidence type="ECO:0000313" key="3">
    <source>
        <dbReference type="EMBL" id="MDF3845669.1"/>
    </source>
</evidence>
<name>A0A1A9KKZ9_9PSED</name>
<dbReference type="EMBL" id="JARJLR010000477">
    <property type="protein sequence ID" value="MDF3845669.1"/>
    <property type="molecule type" value="Genomic_DNA"/>
</dbReference>
<dbReference type="InterPro" id="IPR005325">
    <property type="entry name" value="DUF308_memb"/>
</dbReference>
<dbReference type="RefSeq" id="WP_024128866.1">
    <property type="nucleotide sequence ID" value="NZ_BDGS01000001.1"/>
</dbReference>
<feature type="transmembrane region" description="Helical" evidence="1">
    <location>
        <begin position="129"/>
        <end position="147"/>
    </location>
</feature>
<reference evidence="2 4" key="1">
    <citation type="submission" date="2016-05" db="EMBL/GenBank/DDBJ databases">
        <title>Genome Sequence of Pseudomonas citronellolis Strain SJTE-3, an Estrogens and Persistent Organic Pollutants degradation strain.</title>
        <authorList>
            <person name="Liang R."/>
        </authorList>
    </citation>
    <scope>NUCLEOTIDE SEQUENCE [LARGE SCALE GENOMIC DNA]</scope>
    <source>
        <strain evidence="2 4">SJTE-3</strain>
    </source>
</reference>
<feature type="transmembrane region" description="Helical" evidence="1">
    <location>
        <begin position="153"/>
        <end position="176"/>
    </location>
</feature>
<proteinExistence type="predicted"/>
<reference evidence="3" key="2">
    <citation type="submission" date="2023-03" db="EMBL/GenBank/DDBJ databases">
        <title>Draft assemblies of triclosan tolerant bacteria isolated from returned activated sludge.</title>
        <authorList>
            <person name="Van Hamelsveld S."/>
        </authorList>
    </citation>
    <scope>NUCLEOTIDE SEQUENCE</scope>
    <source>
        <strain evidence="3">GW210015_S63</strain>
    </source>
</reference>
<sequence length="186" mass="20001">MNDHPLWQALGRHWKWIALRGVAAVLFGVLAIAWPGIALTVLVIVWGAYAFVDGVFTLIAAASMRESQRPIWPLWLVGALGVLAGLVAFFWPALTALGLLMLIAGWALATGVLQIIAAFRLRRSLANEWWLGLSGALSVLFGVLMIANPGAGAVAVVWVIGAYALFFGVLLILLALRLRKTSTFDA</sequence>
<dbReference type="Proteomes" id="UP000077748">
    <property type="component" value="Chromosome"/>
</dbReference>
<feature type="transmembrane region" description="Helical" evidence="1">
    <location>
        <begin position="17"/>
        <end position="37"/>
    </location>
</feature>
<gene>
    <name evidence="2" type="ORF">A9C11_31145</name>
    <name evidence="3" type="ORF">P3W55_28520</name>
</gene>
<feature type="transmembrane region" description="Helical" evidence="1">
    <location>
        <begin position="97"/>
        <end position="117"/>
    </location>
</feature>
<accession>A0A1A9KKZ9</accession>
<dbReference type="InterPro" id="IPR052712">
    <property type="entry name" value="Acid_resist_chaperone_HdeD"/>
</dbReference>
<dbReference type="Pfam" id="PF03729">
    <property type="entry name" value="DUF308"/>
    <property type="match status" value="1"/>
</dbReference>
<dbReference type="GeneID" id="72999063"/>
<dbReference type="EMBL" id="CP015878">
    <property type="protein sequence ID" value="ANI18188.1"/>
    <property type="molecule type" value="Genomic_DNA"/>
</dbReference>
<evidence type="ECO:0000313" key="4">
    <source>
        <dbReference type="Proteomes" id="UP000077748"/>
    </source>
</evidence>
<dbReference type="Proteomes" id="UP001220662">
    <property type="component" value="Unassembled WGS sequence"/>
</dbReference>
<protein>
    <submittedName>
        <fullName evidence="3">HdeD family acid-resistance protein</fullName>
    </submittedName>
</protein>
<keyword evidence="1" id="KW-1133">Transmembrane helix</keyword>